<evidence type="ECO:0000313" key="1">
    <source>
        <dbReference type="EMBL" id="CDY66261.1"/>
    </source>
</evidence>
<protein>
    <submittedName>
        <fullName evidence="1">BnaCnng50160D protein</fullName>
    </submittedName>
</protein>
<dbReference type="AlphaFoldDB" id="A0A078JKE2"/>
<sequence length="94" mass="10959">MGCTSKWSKLEHTSKCSTMEYATISSTMEHSTKFSSWSATIKCSANQLFWNNTNKSSLRIYSWKSRWKSTEYSTKLFGRCKYRFFTKGPPITIN</sequence>
<gene>
    <name evidence="1" type="primary">BnaCnng50160D</name>
    <name evidence="1" type="ORF">GSBRNA2T00052394001</name>
</gene>
<name>A0A078JKE2_BRANA</name>
<reference evidence="1 2" key="1">
    <citation type="journal article" date="2014" name="Science">
        <title>Plant genetics. Early allopolyploid evolution in the post-Neolithic Brassica napus oilseed genome.</title>
        <authorList>
            <person name="Chalhoub B."/>
            <person name="Denoeud F."/>
            <person name="Liu S."/>
            <person name="Parkin I.A."/>
            <person name="Tang H."/>
            <person name="Wang X."/>
            <person name="Chiquet J."/>
            <person name="Belcram H."/>
            <person name="Tong C."/>
            <person name="Samans B."/>
            <person name="Correa M."/>
            <person name="Da Silva C."/>
            <person name="Just J."/>
            <person name="Falentin C."/>
            <person name="Koh C.S."/>
            <person name="Le Clainche I."/>
            <person name="Bernard M."/>
            <person name="Bento P."/>
            <person name="Noel B."/>
            <person name="Labadie K."/>
            <person name="Alberti A."/>
            <person name="Charles M."/>
            <person name="Arnaud D."/>
            <person name="Guo H."/>
            <person name="Daviaud C."/>
            <person name="Alamery S."/>
            <person name="Jabbari K."/>
            <person name="Zhao M."/>
            <person name="Edger P.P."/>
            <person name="Chelaifa H."/>
            <person name="Tack D."/>
            <person name="Lassalle G."/>
            <person name="Mestiri I."/>
            <person name="Schnel N."/>
            <person name="Le Paslier M.C."/>
            <person name="Fan G."/>
            <person name="Renault V."/>
            <person name="Bayer P.E."/>
            <person name="Golicz A.A."/>
            <person name="Manoli S."/>
            <person name="Lee T.H."/>
            <person name="Thi V.H."/>
            <person name="Chalabi S."/>
            <person name="Hu Q."/>
            <person name="Fan C."/>
            <person name="Tollenaere R."/>
            <person name="Lu Y."/>
            <person name="Battail C."/>
            <person name="Shen J."/>
            <person name="Sidebottom C.H."/>
            <person name="Wang X."/>
            <person name="Canaguier A."/>
            <person name="Chauveau A."/>
            <person name="Berard A."/>
            <person name="Deniot G."/>
            <person name="Guan M."/>
            <person name="Liu Z."/>
            <person name="Sun F."/>
            <person name="Lim Y.P."/>
            <person name="Lyons E."/>
            <person name="Town C.D."/>
            <person name="Bancroft I."/>
            <person name="Wang X."/>
            <person name="Meng J."/>
            <person name="Ma J."/>
            <person name="Pires J.C."/>
            <person name="King G.J."/>
            <person name="Brunel D."/>
            <person name="Delourme R."/>
            <person name="Renard M."/>
            <person name="Aury J.M."/>
            <person name="Adams K.L."/>
            <person name="Batley J."/>
            <person name="Snowdon R.J."/>
            <person name="Tost J."/>
            <person name="Edwards D."/>
            <person name="Zhou Y."/>
            <person name="Hua W."/>
            <person name="Sharpe A.G."/>
            <person name="Paterson A.H."/>
            <person name="Guan C."/>
            <person name="Wincker P."/>
        </authorList>
    </citation>
    <scope>NUCLEOTIDE SEQUENCE [LARGE SCALE GENOMIC DNA]</scope>
    <source>
        <strain evidence="2">cv. Darmor-bzh</strain>
    </source>
</reference>
<proteinExistence type="predicted"/>
<keyword evidence="2" id="KW-1185">Reference proteome</keyword>
<accession>A0A078JKE2</accession>
<organism evidence="1 2">
    <name type="scientific">Brassica napus</name>
    <name type="common">Rape</name>
    <dbReference type="NCBI Taxonomy" id="3708"/>
    <lineage>
        <taxon>Eukaryota</taxon>
        <taxon>Viridiplantae</taxon>
        <taxon>Streptophyta</taxon>
        <taxon>Embryophyta</taxon>
        <taxon>Tracheophyta</taxon>
        <taxon>Spermatophyta</taxon>
        <taxon>Magnoliopsida</taxon>
        <taxon>eudicotyledons</taxon>
        <taxon>Gunneridae</taxon>
        <taxon>Pentapetalae</taxon>
        <taxon>rosids</taxon>
        <taxon>malvids</taxon>
        <taxon>Brassicales</taxon>
        <taxon>Brassicaceae</taxon>
        <taxon>Brassiceae</taxon>
        <taxon>Brassica</taxon>
    </lineage>
</organism>
<dbReference type="Proteomes" id="UP000028999">
    <property type="component" value="Unassembled WGS sequence"/>
</dbReference>
<dbReference type="EMBL" id="LK035173">
    <property type="protein sequence ID" value="CDY66261.1"/>
    <property type="molecule type" value="Genomic_DNA"/>
</dbReference>
<dbReference type="PaxDb" id="3708-A0A078JKE2"/>
<dbReference type="OMA" id="WSATIKC"/>
<dbReference type="Gramene" id="CDY66261">
    <property type="protein sequence ID" value="CDY66261"/>
    <property type="gene ID" value="GSBRNA2T00052394001"/>
</dbReference>
<evidence type="ECO:0000313" key="2">
    <source>
        <dbReference type="Proteomes" id="UP000028999"/>
    </source>
</evidence>